<proteinExistence type="predicted"/>
<evidence type="ECO:0000256" key="1">
    <source>
        <dbReference type="ARBA" id="ARBA00004251"/>
    </source>
</evidence>
<dbReference type="Pfam" id="PF23598">
    <property type="entry name" value="LRR_14"/>
    <property type="match status" value="1"/>
</dbReference>
<dbReference type="InterPro" id="IPR032675">
    <property type="entry name" value="LRR_dom_sf"/>
</dbReference>
<dbReference type="EMBL" id="BPVZ01000011">
    <property type="protein sequence ID" value="GKU97123.1"/>
    <property type="molecule type" value="Genomic_DNA"/>
</dbReference>
<sequence length="290" mass="31282">MMLAVAASQQSEVDALLESGWWDGSVISVAHHCSWPGVTCNDNLSVIEISISPTIYLFDRKSFAKLNFSALPNLLRLDISKQGVYGCIPPGLGRLTKLRSLSLGANQLNGSIPPKIGKLHNLVTLDLSYNSLLGEVPSALGQLANLVTLNLSDNSLSGEVPSALGQLANLVTLDLSGAYLSGEVPSTLGQLANLVTLDLSGSIPPALLRLTNLTYLYLDSNLLQEEYIELKVGKHIQVQQKMGIYSQYGTLMEGLHMKMSLKQLRILTSNIALALVGMVVFIEHNCQVVK</sequence>
<evidence type="ECO:0000256" key="6">
    <source>
        <dbReference type="ARBA" id="ARBA00022737"/>
    </source>
</evidence>
<evidence type="ECO:0000256" key="9">
    <source>
        <dbReference type="ARBA" id="ARBA00023170"/>
    </source>
</evidence>
<evidence type="ECO:0000256" key="5">
    <source>
        <dbReference type="ARBA" id="ARBA00022729"/>
    </source>
</evidence>
<dbReference type="PANTHER" id="PTHR47988">
    <property type="entry name" value="SOMATIC EMBRYOGENESIS RECEPTOR KINASE 1"/>
    <property type="match status" value="1"/>
</dbReference>
<dbReference type="SMART" id="SM00369">
    <property type="entry name" value="LRR_TYP"/>
    <property type="match status" value="3"/>
</dbReference>
<keyword evidence="13" id="KW-1185">Reference proteome</keyword>
<dbReference type="PRINTS" id="PR00019">
    <property type="entry name" value="LEURICHRPT"/>
</dbReference>
<dbReference type="AlphaFoldDB" id="A0AAV5IGZ5"/>
<comment type="caution">
    <text evidence="12">The sequence shown here is derived from an EMBL/GenBank/DDBJ whole genome shotgun (WGS) entry which is preliminary data.</text>
</comment>
<evidence type="ECO:0000256" key="10">
    <source>
        <dbReference type="ARBA" id="ARBA00023180"/>
    </source>
</evidence>
<keyword evidence="7" id="KW-1133">Transmembrane helix</keyword>
<evidence type="ECO:0000259" key="11">
    <source>
        <dbReference type="Pfam" id="PF23598"/>
    </source>
</evidence>
<evidence type="ECO:0000256" key="2">
    <source>
        <dbReference type="ARBA" id="ARBA00022475"/>
    </source>
</evidence>
<evidence type="ECO:0000256" key="7">
    <source>
        <dbReference type="ARBA" id="ARBA00022989"/>
    </source>
</evidence>
<dbReference type="FunFam" id="3.80.10.10:FF:000470">
    <property type="entry name" value="LRR receptor-like serine/threonine-protein kinase RPK2"/>
    <property type="match status" value="1"/>
</dbReference>
<keyword evidence="2" id="KW-1003">Cell membrane</keyword>
<accession>A0AAV5IGZ5</accession>
<keyword evidence="5" id="KW-0732">Signal</keyword>
<dbReference type="Gene3D" id="3.80.10.10">
    <property type="entry name" value="Ribonuclease Inhibitor"/>
    <property type="match status" value="1"/>
</dbReference>
<dbReference type="FunFam" id="3.80.10.10:FF:000383">
    <property type="entry name" value="Leucine-rich repeat receptor protein kinase EMS1"/>
    <property type="match status" value="1"/>
</dbReference>
<gene>
    <name evidence="12" type="ORF">SLEP1_g10303</name>
</gene>
<keyword evidence="8" id="KW-0472">Membrane</keyword>
<organism evidence="12 13">
    <name type="scientific">Rubroshorea leprosula</name>
    <dbReference type="NCBI Taxonomy" id="152421"/>
    <lineage>
        <taxon>Eukaryota</taxon>
        <taxon>Viridiplantae</taxon>
        <taxon>Streptophyta</taxon>
        <taxon>Embryophyta</taxon>
        <taxon>Tracheophyta</taxon>
        <taxon>Spermatophyta</taxon>
        <taxon>Magnoliopsida</taxon>
        <taxon>eudicotyledons</taxon>
        <taxon>Gunneridae</taxon>
        <taxon>Pentapetalae</taxon>
        <taxon>rosids</taxon>
        <taxon>malvids</taxon>
        <taxon>Malvales</taxon>
        <taxon>Dipterocarpaceae</taxon>
        <taxon>Rubroshorea</taxon>
    </lineage>
</organism>
<keyword evidence="10" id="KW-0325">Glycoprotein</keyword>
<feature type="domain" description="Disease resistance R13L4/SHOC-2-like LRR" evidence="11">
    <location>
        <begin position="86"/>
        <end position="175"/>
    </location>
</feature>
<evidence type="ECO:0000256" key="4">
    <source>
        <dbReference type="ARBA" id="ARBA00022692"/>
    </source>
</evidence>
<evidence type="ECO:0000256" key="3">
    <source>
        <dbReference type="ARBA" id="ARBA00022614"/>
    </source>
</evidence>
<dbReference type="Proteomes" id="UP001054252">
    <property type="component" value="Unassembled WGS sequence"/>
</dbReference>
<dbReference type="InterPro" id="IPR055414">
    <property type="entry name" value="LRR_R13L4/SHOC2-like"/>
</dbReference>
<keyword evidence="4" id="KW-0812">Transmembrane</keyword>
<evidence type="ECO:0000313" key="13">
    <source>
        <dbReference type="Proteomes" id="UP001054252"/>
    </source>
</evidence>
<protein>
    <recommendedName>
        <fullName evidence="11">Disease resistance R13L4/SHOC-2-like LRR domain-containing protein</fullName>
    </recommendedName>
</protein>
<keyword evidence="3" id="KW-0433">Leucine-rich repeat</keyword>
<reference evidence="12 13" key="1">
    <citation type="journal article" date="2021" name="Commun. Biol.">
        <title>The genome of Shorea leprosula (Dipterocarpaceae) highlights the ecological relevance of drought in aseasonal tropical rainforests.</title>
        <authorList>
            <person name="Ng K.K.S."/>
            <person name="Kobayashi M.J."/>
            <person name="Fawcett J.A."/>
            <person name="Hatakeyama M."/>
            <person name="Paape T."/>
            <person name="Ng C.H."/>
            <person name="Ang C.C."/>
            <person name="Tnah L.H."/>
            <person name="Lee C.T."/>
            <person name="Nishiyama T."/>
            <person name="Sese J."/>
            <person name="O'Brien M.J."/>
            <person name="Copetti D."/>
            <person name="Mohd Noor M.I."/>
            <person name="Ong R.C."/>
            <person name="Putra M."/>
            <person name="Sireger I.Z."/>
            <person name="Indrioko S."/>
            <person name="Kosugi Y."/>
            <person name="Izuno A."/>
            <person name="Isagi Y."/>
            <person name="Lee S.L."/>
            <person name="Shimizu K.K."/>
        </authorList>
    </citation>
    <scope>NUCLEOTIDE SEQUENCE [LARGE SCALE GENOMIC DNA]</scope>
    <source>
        <strain evidence="12">214</strain>
    </source>
</reference>
<dbReference type="InterPro" id="IPR003591">
    <property type="entry name" value="Leu-rich_rpt_typical-subtyp"/>
</dbReference>
<name>A0AAV5IGZ5_9ROSI</name>
<dbReference type="SUPFAM" id="SSF52058">
    <property type="entry name" value="L domain-like"/>
    <property type="match status" value="1"/>
</dbReference>
<evidence type="ECO:0000256" key="8">
    <source>
        <dbReference type="ARBA" id="ARBA00023136"/>
    </source>
</evidence>
<keyword evidence="6" id="KW-0677">Repeat</keyword>
<evidence type="ECO:0000313" key="12">
    <source>
        <dbReference type="EMBL" id="GKU97123.1"/>
    </source>
</evidence>
<comment type="subcellular location">
    <subcellularLocation>
        <location evidence="1">Cell membrane</location>
        <topology evidence="1">Single-pass type I membrane protein</topology>
    </subcellularLocation>
</comment>
<keyword evidence="9" id="KW-0675">Receptor</keyword>
<dbReference type="GO" id="GO:0051606">
    <property type="term" value="P:detection of stimulus"/>
    <property type="evidence" value="ECO:0007669"/>
    <property type="project" value="UniProtKB-ARBA"/>
</dbReference>
<dbReference type="GO" id="GO:0005886">
    <property type="term" value="C:plasma membrane"/>
    <property type="evidence" value="ECO:0007669"/>
    <property type="project" value="UniProtKB-SubCell"/>
</dbReference>